<dbReference type="InParanoid" id="B0DT32"/>
<dbReference type="AlphaFoldDB" id="B0DT32"/>
<feature type="compositionally biased region" description="Basic and acidic residues" evidence="1">
    <location>
        <begin position="121"/>
        <end position="131"/>
    </location>
</feature>
<feature type="compositionally biased region" description="Basic and acidic residues" evidence="1">
    <location>
        <begin position="147"/>
        <end position="173"/>
    </location>
</feature>
<evidence type="ECO:0000313" key="2">
    <source>
        <dbReference type="EMBL" id="EDR02204.1"/>
    </source>
</evidence>
<protein>
    <submittedName>
        <fullName evidence="2">Predicted protein</fullName>
    </submittedName>
</protein>
<dbReference type="OrthoDB" id="10612774at2759"/>
<reference evidence="2 3" key="1">
    <citation type="journal article" date="2008" name="Nature">
        <title>The genome of Laccaria bicolor provides insights into mycorrhizal symbiosis.</title>
        <authorList>
            <person name="Martin F."/>
            <person name="Aerts A."/>
            <person name="Ahren D."/>
            <person name="Brun A."/>
            <person name="Danchin E.G.J."/>
            <person name="Duchaussoy F."/>
            <person name="Gibon J."/>
            <person name="Kohler A."/>
            <person name="Lindquist E."/>
            <person name="Pereda V."/>
            <person name="Salamov A."/>
            <person name="Shapiro H.J."/>
            <person name="Wuyts J."/>
            <person name="Blaudez D."/>
            <person name="Buee M."/>
            <person name="Brokstein P."/>
            <person name="Canbaeck B."/>
            <person name="Cohen D."/>
            <person name="Courty P.E."/>
            <person name="Coutinho P.M."/>
            <person name="Delaruelle C."/>
            <person name="Detter J.C."/>
            <person name="Deveau A."/>
            <person name="DiFazio S."/>
            <person name="Duplessis S."/>
            <person name="Fraissinet-Tachet L."/>
            <person name="Lucic E."/>
            <person name="Frey-Klett P."/>
            <person name="Fourrey C."/>
            <person name="Feussner I."/>
            <person name="Gay G."/>
            <person name="Grimwood J."/>
            <person name="Hoegger P.J."/>
            <person name="Jain P."/>
            <person name="Kilaru S."/>
            <person name="Labbe J."/>
            <person name="Lin Y.C."/>
            <person name="Legue V."/>
            <person name="Le Tacon F."/>
            <person name="Marmeisse R."/>
            <person name="Melayah D."/>
            <person name="Montanini B."/>
            <person name="Muratet M."/>
            <person name="Nehls U."/>
            <person name="Niculita-Hirzel H."/>
            <person name="Oudot-Le Secq M.P."/>
            <person name="Peter M."/>
            <person name="Quesneville H."/>
            <person name="Rajashekar B."/>
            <person name="Reich M."/>
            <person name="Rouhier N."/>
            <person name="Schmutz J."/>
            <person name="Yin T."/>
            <person name="Chalot M."/>
            <person name="Henrissat B."/>
            <person name="Kuees U."/>
            <person name="Lucas S."/>
            <person name="Van de Peer Y."/>
            <person name="Podila G.K."/>
            <person name="Polle A."/>
            <person name="Pukkila P.J."/>
            <person name="Richardson P.M."/>
            <person name="Rouze P."/>
            <person name="Sanders I.R."/>
            <person name="Stajich J.E."/>
            <person name="Tunlid A."/>
            <person name="Tuskan G."/>
            <person name="Grigoriev I.V."/>
        </authorList>
    </citation>
    <scope>NUCLEOTIDE SEQUENCE [LARGE SCALE GENOMIC DNA]</scope>
    <source>
        <strain evidence="3">S238N-H82 / ATCC MYA-4686</strain>
    </source>
</reference>
<accession>B0DT32</accession>
<dbReference type="Proteomes" id="UP000001194">
    <property type="component" value="Unassembled WGS sequence"/>
</dbReference>
<sequence>MPSPLDSSPVQSSPVHWTLTGLQATFLSPVPVQWTMSPVIVHWIPLDCSGIQQSRTAPSHGCRCHVAIGDVATRRRTTTSVVRRPWMSTWRNNATRRRHVDNDHDGTMTLHNNRNTRNGNPRHEANEDTPGRQHNTSTPHHTRKMTSAHENDETHVTANDERPPPSTNRDEHPPTPTHERRRAPTKNDERPPPRPTTAH</sequence>
<dbReference type="KEGG" id="lbc:LACBIDRAFT_332543"/>
<dbReference type="EMBL" id="DS547132">
    <property type="protein sequence ID" value="EDR02204.1"/>
    <property type="molecule type" value="Genomic_DNA"/>
</dbReference>
<keyword evidence="3" id="KW-1185">Reference proteome</keyword>
<dbReference type="HOGENOM" id="CLU_1372420_0_0_1"/>
<feature type="compositionally biased region" description="Polar residues" evidence="1">
    <location>
        <begin position="109"/>
        <end position="119"/>
    </location>
</feature>
<name>B0DT32_LACBS</name>
<gene>
    <name evidence="2" type="ORF">LACBIDRAFT_332543</name>
</gene>
<proteinExistence type="predicted"/>
<evidence type="ECO:0000313" key="3">
    <source>
        <dbReference type="Proteomes" id="UP000001194"/>
    </source>
</evidence>
<organism evidence="3">
    <name type="scientific">Laccaria bicolor (strain S238N-H82 / ATCC MYA-4686)</name>
    <name type="common">Bicoloured deceiver</name>
    <name type="synonym">Laccaria laccata var. bicolor</name>
    <dbReference type="NCBI Taxonomy" id="486041"/>
    <lineage>
        <taxon>Eukaryota</taxon>
        <taxon>Fungi</taxon>
        <taxon>Dikarya</taxon>
        <taxon>Basidiomycota</taxon>
        <taxon>Agaricomycotina</taxon>
        <taxon>Agaricomycetes</taxon>
        <taxon>Agaricomycetidae</taxon>
        <taxon>Agaricales</taxon>
        <taxon>Agaricineae</taxon>
        <taxon>Hydnangiaceae</taxon>
        <taxon>Laccaria</taxon>
    </lineage>
</organism>
<dbReference type="GeneID" id="6082755"/>
<dbReference type="RefSeq" id="XP_001887149.1">
    <property type="nucleotide sequence ID" value="XM_001887114.1"/>
</dbReference>
<evidence type="ECO:0000256" key="1">
    <source>
        <dbReference type="SAM" id="MobiDB-lite"/>
    </source>
</evidence>
<feature type="region of interest" description="Disordered" evidence="1">
    <location>
        <begin position="88"/>
        <end position="199"/>
    </location>
</feature>